<comment type="similarity">
    <text evidence="7">Belongs to the fluoride channel Fluc/FEX (TC 1.A.43) family.</text>
</comment>
<comment type="catalytic activity">
    <reaction evidence="8">
        <text>fluoride(in) = fluoride(out)</text>
        <dbReference type="Rhea" id="RHEA:76159"/>
        <dbReference type="ChEBI" id="CHEBI:17051"/>
    </reaction>
    <physiologicalReaction direction="left-to-right" evidence="8">
        <dbReference type="Rhea" id="RHEA:76160"/>
    </physiologicalReaction>
</comment>
<comment type="subcellular location">
    <subcellularLocation>
        <location evidence="2">Cell membrane</location>
        <topology evidence="2">Multi-pass membrane protein</topology>
    </subcellularLocation>
</comment>
<keyword evidence="4 10" id="KW-0812">Transmembrane</keyword>
<dbReference type="GO" id="GO:0005886">
    <property type="term" value="C:plasma membrane"/>
    <property type="evidence" value="ECO:0007669"/>
    <property type="project" value="UniProtKB-SubCell"/>
</dbReference>
<feature type="region of interest" description="Disordered" evidence="9">
    <location>
        <begin position="1"/>
        <end position="159"/>
    </location>
</feature>
<name>F7VK36_SORMK</name>
<evidence type="ECO:0000256" key="6">
    <source>
        <dbReference type="ARBA" id="ARBA00023136"/>
    </source>
</evidence>
<dbReference type="EMBL" id="CABT02000001">
    <property type="protein sequence ID" value="CCC05863.1"/>
    <property type="molecule type" value="Genomic_DNA"/>
</dbReference>
<dbReference type="InterPro" id="IPR003691">
    <property type="entry name" value="FluC"/>
</dbReference>
<evidence type="ECO:0000256" key="7">
    <source>
        <dbReference type="ARBA" id="ARBA00035120"/>
    </source>
</evidence>
<feature type="transmembrane region" description="Helical" evidence="10">
    <location>
        <begin position="374"/>
        <end position="392"/>
    </location>
</feature>
<evidence type="ECO:0000256" key="2">
    <source>
        <dbReference type="ARBA" id="ARBA00004651"/>
    </source>
</evidence>
<feature type="transmembrane region" description="Helical" evidence="10">
    <location>
        <begin position="202"/>
        <end position="221"/>
    </location>
</feature>
<keyword evidence="3" id="KW-1003">Cell membrane</keyword>
<organism evidence="11 12">
    <name type="scientific">Sordaria macrospora (strain ATCC MYA-333 / DSM 997 / K(L3346) / K-hell)</name>
    <dbReference type="NCBI Taxonomy" id="771870"/>
    <lineage>
        <taxon>Eukaryota</taxon>
        <taxon>Fungi</taxon>
        <taxon>Dikarya</taxon>
        <taxon>Ascomycota</taxon>
        <taxon>Pezizomycotina</taxon>
        <taxon>Sordariomycetes</taxon>
        <taxon>Sordariomycetidae</taxon>
        <taxon>Sordariales</taxon>
        <taxon>Sordariaceae</taxon>
        <taxon>Sordaria</taxon>
    </lineage>
</organism>
<dbReference type="STRING" id="771870.F7VK36"/>
<feature type="transmembrane region" description="Helical" evidence="10">
    <location>
        <begin position="442"/>
        <end position="461"/>
    </location>
</feature>
<dbReference type="eggNOG" id="ENOG502QT5F">
    <property type="taxonomic scope" value="Eukaryota"/>
</dbReference>
<keyword evidence="6 10" id="KW-0472">Membrane</keyword>
<feature type="compositionally biased region" description="Basic and acidic residues" evidence="9">
    <location>
        <begin position="18"/>
        <end position="36"/>
    </location>
</feature>
<dbReference type="OrthoDB" id="409792at2759"/>
<evidence type="ECO:0000256" key="5">
    <source>
        <dbReference type="ARBA" id="ARBA00022989"/>
    </source>
</evidence>
<dbReference type="HOGENOM" id="CLU_030507_0_0_1"/>
<keyword evidence="12" id="KW-1185">Reference proteome</keyword>
<evidence type="ECO:0000256" key="8">
    <source>
        <dbReference type="ARBA" id="ARBA00035585"/>
    </source>
</evidence>
<comment type="caution">
    <text evidence="11">The sequence shown here is derived from an EMBL/GenBank/DDBJ whole genome shotgun (WGS) entry which is preliminary data.</text>
</comment>
<dbReference type="GeneID" id="10809132"/>
<dbReference type="PANTHER" id="PTHR28259:SF1">
    <property type="entry name" value="FLUORIDE EXPORT PROTEIN 1-RELATED"/>
    <property type="match status" value="1"/>
</dbReference>
<protein>
    <submittedName>
        <fullName evidence="11">WGS project CABT00000000 data, contig 2.1</fullName>
    </submittedName>
</protein>
<proteinExistence type="inferred from homology"/>
<evidence type="ECO:0000256" key="1">
    <source>
        <dbReference type="ARBA" id="ARBA00002598"/>
    </source>
</evidence>
<dbReference type="GO" id="GO:1903425">
    <property type="term" value="F:fluoride transmembrane transporter activity"/>
    <property type="evidence" value="ECO:0007669"/>
    <property type="project" value="TreeGrafter"/>
</dbReference>
<accession>F7VK36</accession>
<dbReference type="VEuPathDB" id="FungiDB:SMAC_00079"/>
<gene>
    <name evidence="11" type="ORF">SMAC_00079</name>
</gene>
<reference evidence="11 12" key="1">
    <citation type="journal article" date="2010" name="PLoS Genet.">
        <title>De novo assembly of a 40 Mb eukaryotic genome from short sequence reads: Sordaria macrospora, a model organism for fungal morphogenesis.</title>
        <authorList>
            <person name="Nowrousian M."/>
            <person name="Stajich J."/>
            <person name="Chu M."/>
            <person name="Engh I."/>
            <person name="Espagne E."/>
            <person name="Halliday K."/>
            <person name="Kamerewerd J."/>
            <person name="Kempken F."/>
            <person name="Knab B."/>
            <person name="Kuo H.C."/>
            <person name="Osiewacz H.D."/>
            <person name="Poeggeler S."/>
            <person name="Read N."/>
            <person name="Seiler S."/>
            <person name="Smith K."/>
            <person name="Zickler D."/>
            <person name="Kueck U."/>
            <person name="Freitag M."/>
        </authorList>
    </citation>
    <scope>NUCLEOTIDE SEQUENCE [LARGE SCALE GENOMIC DNA]</scope>
    <source>
        <strain evidence="12">ATCC MYA-333 / DSM 997 / K(L3346) / K-hell</strain>
        <tissue evidence="11">Mycelium</tissue>
    </source>
</reference>
<feature type="region of interest" description="Disordered" evidence="9">
    <location>
        <begin position="231"/>
        <end position="255"/>
    </location>
</feature>
<feature type="transmembrane region" description="Helical" evidence="10">
    <location>
        <begin position="321"/>
        <end position="354"/>
    </location>
</feature>
<dbReference type="FunCoup" id="F7VK36">
    <property type="interactions" value="113"/>
</dbReference>
<feature type="transmembrane region" description="Helical" evidence="10">
    <location>
        <begin position="271"/>
        <end position="292"/>
    </location>
</feature>
<dbReference type="Pfam" id="PF02537">
    <property type="entry name" value="CRCB"/>
    <property type="match status" value="2"/>
</dbReference>
<dbReference type="OMA" id="CYDLQHV"/>
<dbReference type="KEGG" id="smp:10809132"/>
<evidence type="ECO:0000256" key="9">
    <source>
        <dbReference type="SAM" id="MobiDB-lite"/>
    </source>
</evidence>
<evidence type="ECO:0000313" key="12">
    <source>
        <dbReference type="Proteomes" id="UP000001881"/>
    </source>
</evidence>
<feature type="transmembrane region" description="Helical" evidence="10">
    <location>
        <begin position="170"/>
        <end position="190"/>
    </location>
</feature>
<sequence>MTAAPSNTEGYRGGPPDSPDRNLVDDHSHNHGHNDGQHVTGTELHPHPHHQAQPQRRFSRASSRRASVVSPVNYNVPDDYANLEASNISPVQNPDEEPITRHETLEQVRSRDRDYIREQKQQRRESQLRHVDHQQQPQAAESSEDYDREKGQQQTGIAKSHKVSRLATELYTVSYLILFSLLGTLARLGLQALTSNYPQSPIIFPSIWPNFAGCVVMGFLAEDRMLFRSDWGQDPAPSKKSDDQETGSVPVEPKIDPATTKKAHLALKKTIPLYIGLATGFCGSFTSFSSFIRDIFLALSNDLSASSSPDTPTMHSRNGGYSFMAILSVLITTISLSLSGLSLGAHLAIAIAPLFLRFNLTLPYGFTSKVLDRLAVLLGFGCWLGSVFLSIWPPDRYSLSILNDSVNEKWRGTATFALVFAPLGCLLRFYTSAHLNGRLPNFPLGTFVVNMLGTAVLGMAWDLEHVSLPGGGVVGCQVLQGVADGFCGCLTTVSTWAVELAALRRRNAYVYGGARCGWGVGVVGGDNGEFEVDEGVWGGQVCSLMTRSYVVVPGK</sequence>
<comment type="function">
    <text evidence="1">Fluoride channel required for the rapid expulsion of cytoplasmic fluoride.</text>
</comment>
<evidence type="ECO:0000313" key="11">
    <source>
        <dbReference type="EMBL" id="CCC05863.1"/>
    </source>
</evidence>
<feature type="compositionally biased region" description="Basic and acidic residues" evidence="9">
    <location>
        <begin position="98"/>
        <end position="133"/>
    </location>
</feature>
<dbReference type="Proteomes" id="UP000001881">
    <property type="component" value="Unassembled WGS sequence"/>
</dbReference>
<evidence type="ECO:0000256" key="10">
    <source>
        <dbReference type="SAM" id="Phobius"/>
    </source>
</evidence>
<dbReference type="PANTHER" id="PTHR28259">
    <property type="entry name" value="FLUORIDE EXPORT PROTEIN 1-RELATED"/>
    <property type="match status" value="1"/>
</dbReference>
<evidence type="ECO:0000256" key="4">
    <source>
        <dbReference type="ARBA" id="ARBA00022692"/>
    </source>
</evidence>
<dbReference type="InParanoid" id="F7VK36"/>
<keyword evidence="5 10" id="KW-1133">Transmembrane helix</keyword>
<feature type="transmembrane region" description="Helical" evidence="10">
    <location>
        <begin position="412"/>
        <end position="430"/>
    </location>
</feature>
<dbReference type="AlphaFoldDB" id="F7VK36"/>
<evidence type="ECO:0000256" key="3">
    <source>
        <dbReference type="ARBA" id="ARBA00022475"/>
    </source>
</evidence>